<name>A0A0L6CZH2_9RHOB</name>
<evidence type="ECO:0000259" key="2">
    <source>
        <dbReference type="Pfam" id="PF13767"/>
    </source>
</evidence>
<evidence type="ECO:0000313" key="6">
    <source>
        <dbReference type="Proteomes" id="UP000182160"/>
    </source>
</evidence>
<proteinExistence type="predicted"/>
<dbReference type="RefSeq" id="WP_050660990.1">
    <property type="nucleotide sequence ID" value="NZ_CP118494.1"/>
</dbReference>
<dbReference type="AlphaFoldDB" id="A0A0L6CZH2"/>
<keyword evidence="5" id="KW-1185">Reference proteome</keyword>
<dbReference type="EMBL" id="LGVV01000001">
    <property type="protein sequence ID" value="KNX43227.1"/>
    <property type="molecule type" value="Genomic_DNA"/>
</dbReference>
<feature type="signal peptide" evidence="1">
    <location>
        <begin position="1"/>
        <end position="24"/>
    </location>
</feature>
<evidence type="ECO:0000313" key="4">
    <source>
        <dbReference type="EMBL" id="SEM63886.1"/>
    </source>
</evidence>
<feature type="domain" description="DUF4168" evidence="2">
    <location>
        <begin position="44"/>
        <end position="120"/>
    </location>
</feature>
<keyword evidence="1" id="KW-0732">Signal</keyword>
<gene>
    <name evidence="3" type="ORF">ROTO_00160</name>
    <name evidence="4" type="ORF">SAMN04488077_106177</name>
</gene>
<dbReference type="InterPro" id="IPR025433">
    <property type="entry name" value="DUF4168"/>
</dbReference>
<protein>
    <recommendedName>
        <fullName evidence="2">DUF4168 domain-containing protein</fullName>
    </recommendedName>
</protein>
<organism evidence="3 5">
    <name type="scientific">Roseovarius tolerans</name>
    <dbReference type="NCBI Taxonomy" id="74031"/>
    <lineage>
        <taxon>Bacteria</taxon>
        <taxon>Pseudomonadati</taxon>
        <taxon>Pseudomonadota</taxon>
        <taxon>Alphaproteobacteria</taxon>
        <taxon>Rhodobacterales</taxon>
        <taxon>Roseobacteraceae</taxon>
        <taxon>Roseovarius</taxon>
    </lineage>
</organism>
<dbReference type="Pfam" id="PF13767">
    <property type="entry name" value="DUF4168"/>
    <property type="match status" value="1"/>
</dbReference>
<feature type="chain" id="PRO_5010426864" description="DUF4168 domain-containing protein" evidence="1">
    <location>
        <begin position="25"/>
        <end position="130"/>
    </location>
</feature>
<reference evidence="3" key="2">
    <citation type="submission" date="2015-07" db="EMBL/GenBank/DDBJ databases">
        <title>MeaNS - Measles Nucleotide Surveillance Program.</title>
        <authorList>
            <person name="Tran T."/>
            <person name="Druce J."/>
        </authorList>
    </citation>
    <scope>NUCLEOTIDE SEQUENCE</scope>
    <source>
        <strain evidence="3">EL-164</strain>
    </source>
</reference>
<evidence type="ECO:0000313" key="5">
    <source>
        <dbReference type="Proteomes" id="UP000037046"/>
    </source>
</evidence>
<sequence length="130" mass="13839">MTFTTKLATLLSATALALATPLAAQETEQSLPQPAEIAAEDVTDGQVEAFVDAILAVEEVRDEYTPLIEAAEDEAAQKELVEEANEAAFSAVGEVENMDVDSYVAIANAAGESDALNQRIIARISELREE</sequence>
<evidence type="ECO:0000313" key="3">
    <source>
        <dbReference type="EMBL" id="KNX43227.1"/>
    </source>
</evidence>
<evidence type="ECO:0000256" key="1">
    <source>
        <dbReference type="SAM" id="SignalP"/>
    </source>
</evidence>
<reference evidence="4 6" key="3">
    <citation type="submission" date="2016-10" db="EMBL/GenBank/DDBJ databases">
        <authorList>
            <person name="de Groot N.N."/>
        </authorList>
    </citation>
    <scope>NUCLEOTIDE SEQUENCE [LARGE SCALE GENOMIC DNA]</scope>
    <source>
        <strain evidence="4 6">DSM 11457</strain>
    </source>
</reference>
<accession>A0A0L6CZH2</accession>
<dbReference type="PATRIC" id="fig|74031.6.peg.16"/>
<reference evidence="5" key="1">
    <citation type="submission" date="2015-07" db="EMBL/GenBank/DDBJ databases">
        <title>Draft Genome Sequence of Roseovarius tolerans EL-164, a producer of N-Acylated Alanine Methyl Esters (NAMEs).</title>
        <authorList>
            <person name="Voget S."/>
            <person name="Bruns H."/>
            <person name="Wagner-Doebler I."/>
            <person name="Schulz S."/>
            <person name="Daniel R."/>
        </authorList>
    </citation>
    <scope>NUCLEOTIDE SEQUENCE [LARGE SCALE GENOMIC DNA]</scope>
    <source>
        <strain evidence="5">EL-164</strain>
    </source>
</reference>
<dbReference type="OrthoDB" id="7746071at2"/>
<dbReference type="Proteomes" id="UP000037046">
    <property type="component" value="Unassembled WGS sequence"/>
</dbReference>
<dbReference type="EMBL" id="FOBO01000006">
    <property type="protein sequence ID" value="SEM63886.1"/>
    <property type="molecule type" value="Genomic_DNA"/>
</dbReference>
<dbReference type="Proteomes" id="UP000182160">
    <property type="component" value="Unassembled WGS sequence"/>
</dbReference>